<comment type="caution">
    <text evidence="1">The sequence shown here is derived from an EMBL/GenBank/DDBJ whole genome shotgun (WGS) entry which is preliminary data.</text>
</comment>
<dbReference type="Proteomes" id="UP000703269">
    <property type="component" value="Unassembled WGS sequence"/>
</dbReference>
<proteinExistence type="predicted"/>
<protein>
    <submittedName>
        <fullName evidence="1">Uncharacterized protein</fullName>
    </submittedName>
</protein>
<evidence type="ECO:0000313" key="2">
    <source>
        <dbReference type="Proteomes" id="UP000703269"/>
    </source>
</evidence>
<organism evidence="1 2">
    <name type="scientific">Phanerochaete sordida</name>
    <dbReference type="NCBI Taxonomy" id="48140"/>
    <lineage>
        <taxon>Eukaryota</taxon>
        <taxon>Fungi</taxon>
        <taxon>Dikarya</taxon>
        <taxon>Basidiomycota</taxon>
        <taxon>Agaricomycotina</taxon>
        <taxon>Agaricomycetes</taxon>
        <taxon>Polyporales</taxon>
        <taxon>Phanerochaetaceae</taxon>
        <taxon>Phanerochaete</taxon>
    </lineage>
</organism>
<gene>
    <name evidence="1" type="ORF">PsYK624_014890</name>
</gene>
<dbReference type="EMBL" id="BPQB01000002">
    <property type="protein sequence ID" value="GJE85410.1"/>
    <property type="molecule type" value="Genomic_DNA"/>
</dbReference>
<accession>A0A9P3G0C7</accession>
<keyword evidence="2" id="KW-1185">Reference proteome</keyword>
<reference evidence="1 2" key="1">
    <citation type="submission" date="2021-08" db="EMBL/GenBank/DDBJ databases">
        <title>Draft Genome Sequence of Phanerochaete sordida strain YK-624.</title>
        <authorList>
            <person name="Mori T."/>
            <person name="Dohra H."/>
            <person name="Suzuki T."/>
            <person name="Kawagishi H."/>
            <person name="Hirai H."/>
        </authorList>
    </citation>
    <scope>NUCLEOTIDE SEQUENCE [LARGE SCALE GENOMIC DNA]</scope>
    <source>
        <strain evidence="1 2">YK-624</strain>
    </source>
</reference>
<evidence type="ECO:0000313" key="1">
    <source>
        <dbReference type="EMBL" id="GJE85410.1"/>
    </source>
</evidence>
<name>A0A9P3G0C7_9APHY</name>
<sequence>MKHPERNPLSDRMCSLTAICCCYQSSLLANRDPVFSGTETQGQMGVLRVGRSLPRQVQATECLLCARRLLRREDLKPRVCGGEDPL</sequence>
<dbReference type="AlphaFoldDB" id="A0A9P3G0C7"/>